<feature type="DNA-binding region" description="OmpR/PhoB-type" evidence="7">
    <location>
        <begin position="125"/>
        <end position="219"/>
    </location>
</feature>
<evidence type="ECO:0000256" key="2">
    <source>
        <dbReference type="ARBA" id="ARBA00023012"/>
    </source>
</evidence>
<dbReference type="AlphaFoldDB" id="A0A6G5QL96"/>
<keyword evidence="4 7" id="KW-0238">DNA-binding</keyword>
<dbReference type="PROSITE" id="PS50110">
    <property type="entry name" value="RESPONSE_REGULATORY"/>
    <property type="match status" value="1"/>
</dbReference>
<dbReference type="GO" id="GO:0032993">
    <property type="term" value="C:protein-DNA complex"/>
    <property type="evidence" value="ECO:0007669"/>
    <property type="project" value="TreeGrafter"/>
</dbReference>
<evidence type="ECO:0000256" key="7">
    <source>
        <dbReference type="PROSITE-ProRule" id="PRU01091"/>
    </source>
</evidence>
<evidence type="ECO:0000256" key="4">
    <source>
        <dbReference type="ARBA" id="ARBA00023125"/>
    </source>
</evidence>
<dbReference type="SMART" id="SM00448">
    <property type="entry name" value="REC"/>
    <property type="match status" value="1"/>
</dbReference>
<evidence type="ECO:0000256" key="6">
    <source>
        <dbReference type="PROSITE-ProRule" id="PRU00169"/>
    </source>
</evidence>
<feature type="domain" description="OmpR/PhoB-type" evidence="9">
    <location>
        <begin position="125"/>
        <end position="219"/>
    </location>
</feature>
<dbReference type="InterPro" id="IPR011006">
    <property type="entry name" value="CheY-like_superfamily"/>
</dbReference>
<keyword evidence="5" id="KW-0804">Transcription</keyword>
<accession>A0A6G5QL96</accession>
<dbReference type="SUPFAM" id="SSF52172">
    <property type="entry name" value="CheY-like"/>
    <property type="match status" value="1"/>
</dbReference>
<feature type="domain" description="Response regulatory" evidence="8">
    <location>
        <begin position="2"/>
        <end position="116"/>
    </location>
</feature>
<reference evidence="10 11" key="1">
    <citation type="submission" date="2016-07" db="EMBL/GenBank/DDBJ databases">
        <title>Comparative genomics of the Campylobacter concisus group.</title>
        <authorList>
            <person name="Miller W.G."/>
            <person name="Yee E."/>
            <person name="Chapman M.H."/>
            <person name="Huynh S."/>
            <person name="Bono J.L."/>
            <person name="On S.L.W."/>
            <person name="StLeger J."/>
            <person name="Foster G."/>
            <person name="Parker C.T."/>
        </authorList>
    </citation>
    <scope>NUCLEOTIDE SEQUENCE [LARGE SCALE GENOMIC DNA]</scope>
    <source>
        <strain evidence="10 11">ATCC 33238</strain>
    </source>
</reference>
<dbReference type="Gene3D" id="1.10.10.10">
    <property type="entry name" value="Winged helix-like DNA-binding domain superfamily/Winged helix DNA-binding domain"/>
    <property type="match status" value="1"/>
</dbReference>
<dbReference type="PANTHER" id="PTHR48111">
    <property type="entry name" value="REGULATOR OF RPOS"/>
    <property type="match status" value="1"/>
</dbReference>
<name>A0A6G5QL96_CAMRE</name>
<dbReference type="Pfam" id="PF00072">
    <property type="entry name" value="Response_reg"/>
    <property type="match status" value="1"/>
</dbReference>
<dbReference type="CDD" id="cd00383">
    <property type="entry name" value="trans_reg_C"/>
    <property type="match status" value="1"/>
</dbReference>
<dbReference type="InterPro" id="IPR036388">
    <property type="entry name" value="WH-like_DNA-bd_sf"/>
</dbReference>
<organism evidence="10 11">
    <name type="scientific">Campylobacter rectus</name>
    <name type="common">Wolinella recta</name>
    <dbReference type="NCBI Taxonomy" id="203"/>
    <lineage>
        <taxon>Bacteria</taxon>
        <taxon>Pseudomonadati</taxon>
        <taxon>Campylobacterota</taxon>
        <taxon>Epsilonproteobacteria</taxon>
        <taxon>Campylobacterales</taxon>
        <taxon>Campylobacteraceae</taxon>
        <taxon>Campylobacter</taxon>
    </lineage>
</organism>
<gene>
    <name evidence="10" type="ORF">CRECT_0714</name>
</gene>
<dbReference type="Pfam" id="PF00486">
    <property type="entry name" value="Trans_reg_C"/>
    <property type="match status" value="1"/>
</dbReference>
<dbReference type="PROSITE" id="PS51755">
    <property type="entry name" value="OMPR_PHOB"/>
    <property type="match status" value="1"/>
</dbReference>
<dbReference type="InterPro" id="IPR001789">
    <property type="entry name" value="Sig_transdc_resp-reg_receiver"/>
</dbReference>
<evidence type="ECO:0000259" key="9">
    <source>
        <dbReference type="PROSITE" id="PS51755"/>
    </source>
</evidence>
<dbReference type="EMBL" id="CP012543">
    <property type="protein sequence ID" value="QCD46399.1"/>
    <property type="molecule type" value="Genomic_DNA"/>
</dbReference>
<dbReference type="SMART" id="SM00862">
    <property type="entry name" value="Trans_reg_C"/>
    <property type="match status" value="1"/>
</dbReference>
<dbReference type="Gene3D" id="3.40.50.2300">
    <property type="match status" value="1"/>
</dbReference>
<evidence type="ECO:0000259" key="8">
    <source>
        <dbReference type="PROSITE" id="PS50110"/>
    </source>
</evidence>
<evidence type="ECO:0000256" key="1">
    <source>
        <dbReference type="ARBA" id="ARBA00022553"/>
    </source>
</evidence>
<keyword evidence="2" id="KW-0902">Two-component regulatory system</keyword>
<feature type="modified residue" description="4-aspartylphosphate" evidence="6">
    <location>
        <position position="51"/>
    </location>
</feature>
<sequence length="222" mass="25659">MKILLLEDDFAYRQSVSEYLQSIGYDVDEAANGQIACDKIAANFYHLLILDIKVPHISGHEVIKYAKDIGYEAPIMIMTSLVDIDDMAVGYELGCNEYLKKPFELAELKFRVNELMRKYHGKDDKNLIAIDQNFSLDIVKKRLKFKGEPVELSTKEFEIIECLLFHKNSFVGIERLRAEVWNDKEIDPADVRMHILKIRQKTTPQFIKSARGLGYKIDVEKP</sequence>
<dbReference type="GO" id="GO:0000976">
    <property type="term" value="F:transcription cis-regulatory region binding"/>
    <property type="evidence" value="ECO:0007669"/>
    <property type="project" value="TreeGrafter"/>
</dbReference>
<dbReference type="GO" id="GO:0000156">
    <property type="term" value="F:phosphorelay response regulator activity"/>
    <property type="evidence" value="ECO:0007669"/>
    <property type="project" value="TreeGrafter"/>
</dbReference>
<dbReference type="Proteomes" id="UP000502377">
    <property type="component" value="Chromosome"/>
</dbReference>
<dbReference type="PANTHER" id="PTHR48111:SF1">
    <property type="entry name" value="TWO-COMPONENT RESPONSE REGULATOR ORR33"/>
    <property type="match status" value="1"/>
</dbReference>
<dbReference type="GO" id="GO:0006355">
    <property type="term" value="P:regulation of DNA-templated transcription"/>
    <property type="evidence" value="ECO:0007669"/>
    <property type="project" value="InterPro"/>
</dbReference>
<evidence type="ECO:0000313" key="10">
    <source>
        <dbReference type="EMBL" id="QCD46399.1"/>
    </source>
</evidence>
<evidence type="ECO:0000256" key="5">
    <source>
        <dbReference type="ARBA" id="ARBA00023163"/>
    </source>
</evidence>
<dbReference type="RefSeq" id="WP_002945676.1">
    <property type="nucleotide sequence ID" value="NZ_CP012543.1"/>
</dbReference>
<evidence type="ECO:0000256" key="3">
    <source>
        <dbReference type="ARBA" id="ARBA00023015"/>
    </source>
</evidence>
<dbReference type="InterPro" id="IPR039420">
    <property type="entry name" value="WalR-like"/>
</dbReference>
<keyword evidence="3" id="KW-0805">Transcription regulation</keyword>
<evidence type="ECO:0000313" key="11">
    <source>
        <dbReference type="Proteomes" id="UP000502377"/>
    </source>
</evidence>
<dbReference type="InterPro" id="IPR001867">
    <property type="entry name" value="OmpR/PhoB-type_DNA-bd"/>
</dbReference>
<proteinExistence type="predicted"/>
<dbReference type="GO" id="GO:0005829">
    <property type="term" value="C:cytosol"/>
    <property type="evidence" value="ECO:0007669"/>
    <property type="project" value="TreeGrafter"/>
</dbReference>
<dbReference type="KEGG" id="crx:CRECT_0714"/>
<keyword evidence="1 6" id="KW-0597">Phosphoprotein</keyword>
<protein>
    <submittedName>
        <fullName evidence="10">Two-component system response regulator</fullName>
    </submittedName>
</protein>